<dbReference type="Pfam" id="PF02518">
    <property type="entry name" value="HATPase_c"/>
    <property type="match status" value="1"/>
</dbReference>
<evidence type="ECO:0000256" key="6">
    <source>
        <dbReference type="ARBA" id="ARBA00023012"/>
    </source>
</evidence>
<evidence type="ECO:0000313" key="8">
    <source>
        <dbReference type="EMBL" id="RHL62282.1"/>
    </source>
</evidence>
<dbReference type="RefSeq" id="WP_109114798.1">
    <property type="nucleotide sequence ID" value="NZ_QROV01000005.1"/>
</dbReference>
<keyword evidence="6" id="KW-0902">Two-component regulatory system</keyword>
<dbReference type="InterPro" id="IPR003594">
    <property type="entry name" value="HATPase_dom"/>
</dbReference>
<reference evidence="8 9" key="1">
    <citation type="submission" date="2018-08" db="EMBL/GenBank/DDBJ databases">
        <title>A genome reference for cultivated species of the human gut microbiota.</title>
        <authorList>
            <person name="Zou Y."/>
            <person name="Xue W."/>
            <person name="Luo G."/>
        </authorList>
    </citation>
    <scope>NUCLEOTIDE SEQUENCE [LARGE SCALE GENOMIC DNA]</scope>
    <source>
        <strain evidence="8 9">AF37-12</strain>
    </source>
</reference>
<organism evidence="8 9">
    <name type="scientific">Bacteroides thetaiotaomicron</name>
    <dbReference type="NCBI Taxonomy" id="818"/>
    <lineage>
        <taxon>Bacteria</taxon>
        <taxon>Pseudomonadati</taxon>
        <taxon>Bacteroidota</taxon>
        <taxon>Bacteroidia</taxon>
        <taxon>Bacteroidales</taxon>
        <taxon>Bacteroidaceae</taxon>
        <taxon>Bacteroides</taxon>
    </lineage>
</organism>
<evidence type="ECO:0000259" key="7">
    <source>
        <dbReference type="Pfam" id="PF02518"/>
    </source>
</evidence>
<dbReference type="AlphaFoldDB" id="A0A415M439"/>
<sequence length="380" mass="44164">MIIAPFPYKILADSIISNGYIFSIPQFCIDKKDNPKCKEFYHSLKENSGFHTCPYGFAVECTKLGGVNIIFTCLNIDKKTDRKITRKLNHNIDQTLRMTINEYNSLKDNFDRFIQENQPTFDVAAKYTKDSSQLKLDKELLDNTIHELRKLNTQLKGVVTKLNPAISQLRNKTEYIETLNLDIYSISNLMSIRLDTYDLEVNPILNLSSNKREIAIYKKIEKVYKCLNAEAKRKNVGIYLDGKSYNLFSASNSIEIAFFIVLENAIKYSIENETIKITFKETEDRLTLTFMNWGIRPGDDEIKKLTDRNYRSRNVINRNVEEGRGIGLYLLNQICSVNDIQLKIKLGNDNKYHNGYRYSPFFVEMKFDGMIQHEDGMDDF</sequence>
<dbReference type="GO" id="GO:0004721">
    <property type="term" value="F:phosphoprotein phosphatase activity"/>
    <property type="evidence" value="ECO:0007669"/>
    <property type="project" value="TreeGrafter"/>
</dbReference>
<gene>
    <name evidence="8" type="ORF">DW011_05325</name>
</gene>
<keyword evidence="4" id="KW-0808">Transferase</keyword>
<evidence type="ECO:0000256" key="4">
    <source>
        <dbReference type="ARBA" id="ARBA00022679"/>
    </source>
</evidence>
<dbReference type="SUPFAM" id="SSF55874">
    <property type="entry name" value="ATPase domain of HSP90 chaperone/DNA topoisomerase II/histidine kinase"/>
    <property type="match status" value="1"/>
</dbReference>
<accession>A0A415M439</accession>
<dbReference type="InterPro" id="IPR050351">
    <property type="entry name" value="BphY/WalK/GraS-like"/>
</dbReference>
<dbReference type="Proteomes" id="UP000283616">
    <property type="component" value="Unassembled WGS sequence"/>
</dbReference>
<dbReference type="EMBL" id="QROV01000005">
    <property type="protein sequence ID" value="RHL62282.1"/>
    <property type="molecule type" value="Genomic_DNA"/>
</dbReference>
<comment type="catalytic activity">
    <reaction evidence="1">
        <text>ATP + protein L-histidine = ADP + protein N-phospho-L-histidine.</text>
        <dbReference type="EC" id="2.7.13.3"/>
    </reaction>
</comment>
<dbReference type="EC" id="2.7.13.3" evidence="2"/>
<keyword evidence="3" id="KW-0597">Phosphoprotein</keyword>
<dbReference type="GO" id="GO:0016036">
    <property type="term" value="P:cellular response to phosphate starvation"/>
    <property type="evidence" value="ECO:0007669"/>
    <property type="project" value="TreeGrafter"/>
</dbReference>
<evidence type="ECO:0000256" key="2">
    <source>
        <dbReference type="ARBA" id="ARBA00012438"/>
    </source>
</evidence>
<proteinExistence type="predicted"/>
<keyword evidence="5 8" id="KW-0418">Kinase</keyword>
<name>A0A415M439_BACT4</name>
<dbReference type="InterPro" id="IPR036890">
    <property type="entry name" value="HATPase_C_sf"/>
</dbReference>
<evidence type="ECO:0000256" key="3">
    <source>
        <dbReference type="ARBA" id="ARBA00022553"/>
    </source>
</evidence>
<evidence type="ECO:0000256" key="5">
    <source>
        <dbReference type="ARBA" id="ARBA00022777"/>
    </source>
</evidence>
<dbReference type="Gene3D" id="3.30.565.10">
    <property type="entry name" value="Histidine kinase-like ATPase, C-terminal domain"/>
    <property type="match status" value="1"/>
</dbReference>
<protein>
    <recommendedName>
        <fullName evidence="2">histidine kinase</fullName>
        <ecNumber evidence="2">2.7.13.3</ecNumber>
    </recommendedName>
</protein>
<feature type="domain" description="Histidine kinase/HSP90-like ATPase" evidence="7">
    <location>
        <begin position="256"/>
        <end position="342"/>
    </location>
</feature>
<evidence type="ECO:0000313" key="9">
    <source>
        <dbReference type="Proteomes" id="UP000283616"/>
    </source>
</evidence>
<dbReference type="GO" id="GO:0005886">
    <property type="term" value="C:plasma membrane"/>
    <property type="evidence" value="ECO:0007669"/>
    <property type="project" value="TreeGrafter"/>
</dbReference>
<dbReference type="PANTHER" id="PTHR45453:SF1">
    <property type="entry name" value="PHOSPHATE REGULON SENSOR PROTEIN PHOR"/>
    <property type="match status" value="1"/>
</dbReference>
<comment type="caution">
    <text evidence="8">The sequence shown here is derived from an EMBL/GenBank/DDBJ whole genome shotgun (WGS) entry which is preliminary data.</text>
</comment>
<evidence type="ECO:0000256" key="1">
    <source>
        <dbReference type="ARBA" id="ARBA00000085"/>
    </source>
</evidence>
<dbReference type="GO" id="GO:0000155">
    <property type="term" value="F:phosphorelay sensor kinase activity"/>
    <property type="evidence" value="ECO:0007669"/>
    <property type="project" value="TreeGrafter"/>
</dbReference>
<dbReference type="PANTHER" id="PTHR45453">
    <property type="entry name" value="PHOSPHATE REGULON SENSOR PROTEIN PHOR"/>
    <property type="match status" value="1"/>
</dbReference>